<organism evidence="1 2">
    <name type="scientific">Chryseobacterium viscerum</name>
    <dbReference type="NCBI Taxonomy" id="1037377"/>
    <lineage>
        <taxon>Bacteria</taxon>
        <taxon>Pseudomonadati</taxon>
        <taxon>Bacteroidota</taxon>
        <taxon>Flavobacteriia</taxon>
        <taxon>Flavobacteriales</taxon>
        <taxon>Weeksellaceae</taxon>
        <taxon>Chryseobacterium group</taxon>
        <taxon>Chryseobacterium</taxon>
    </lineage>
</organism>
<protein>
    <recommendedName>
        <fullName evidence="3">Serine protease</fullName>
    </recommendedName>
</protein>
<proteinExistence type="predicted"/>
<dbReference type="EMBL" id="VTPV01000006">
    <property type="protein sequence ID" value="KAB1230471.1"/>
    <property type="molecule type" value="Genomic_DNA"/>
</dbReference>
<dbReference type="InterPro" id="IPR009003">
    <property type="entry name" value="Peptidase_S1_PA"/>
</dbReference>
<sequence length="295" mass="33330">MKQKIDLKDPFNVLALNFYNKKIQHALNVFPKIENAILPIFTILESDPKNKNIPQQIGTGVVVTIKNEYFIFSASHVFDDIGNKQLLIAAGETNEVIPIPGERFSSKKGSSDTHEDDPVDASVYHLQTEISERLKKIALTLDDFDWSEKLNDRSIYFPSGFRVSQSKRRGNIVNSKQEVFPTVEILEQDYKKYNLDPDINIALAYEKETIIKDRWHLSPKLNGISGGPIIRIDGVNLELPSKDIKDCKQLLTAITIGQQPEKHGKPGILIGTRVIVHLGLIDQFLPGLIDYKEEV</sequence>
<evidence type="ECO:0000313" key="2">
    <source>
        <dbReference type="Proteomes" id="UP000326384"/>
    </source>
</evidence>
<comment type="caution">
    <text evidence="1">The sequence shown here is derived from an EMBL/GenBank/DDBJ whole genome shotgun (WGS) entry which is preliminary data.</text>
</comment>
<evidence type="ECO:0000313" key="1">
    <source>
        <dbReference type="EMBL" id="KAB1230471.1"/>
    </source>
</evidence>
<accession>A0A5N4BPW5</accession>
<reference evidence="1 2" key="1">
    <citation type="journal article" date="2019" name="Stand. Genomic Sci.">
        <title>Draft Whole-Genome Sequence of a Novel Chryseobacterium viscerum Strain Isolated from Fresh Water at Dripping Springs, New Mexico.</title>
        <authorList>
            <person name="Kyndt J.A."/>
            <person name="Moore T.C."/>
        </authorList>
    </citation>
    <scope>NUCLEOTIDE SEQUENCE [LARGE SCALE GENOMIC DNA]</scope>
    <source>
        <strain evidence="1 2">DPS</strain>
    </source>
</reference>
<keyword evidence="2" id="KW-1185">Reference proteome</keyword>
<evidence type="ECO:0008006" key="3">
    <source>
        <dbReference type="Google" id="ProtNLM"/>
    </source>
</evidence>
<dbReference type="Proteomes" id="UP000326384">
    <property type="component" value="Unassembled WGS sequence"/>
</dbReference>
<dbReference type="RefSeq" id="WP_152290112.1">
    <property type="nucleotide sequence ID" value="NZ_VTPV01000006.1"/>
</dbReference>
<gene>
    <name evidence="1" type="ORF">F8D52_11955</name>
</gene>
<name>A0A5N4BPW5_9FLAO</name>
<dbReference type="SUPFAM" id="SSF50494">
    <property type="entry name" value="Trypsin-like serine proteases"/>
    <property type="match status" value="1"/>
</dbReference>